<keyword evidence="3" id="KW-1185">Reference proteome</keyword>
<dbReference type="EMBL" id="CP003629">
    <property type="protein sequence ID" value="AFQ42625.1"/>
    <property type="molecule type" value="Genomic_DNA"/>
</dbReference>
<evidence type="ECO:0000313" key="3">
    <source>
        <dbReference type="Proteomes" id="UP000005262"/>
    </source>
</evidence>
<feature type="chain" id="PRO_5003793136" description="DUF4430 domain-containing protein" evidence="1">
    <location>
        <begin position="31"/>
        <end position="267"/>
    </location>
</feature>
<dbReference type="STRING" id="768704.Desmer_0591"/>
<dbReference type="OrthoDB" id="1947068at2"/>
<dbReference type="KEGG" id="dmi:Desmer_0591"/>
<proteinExistence type="predicted"/>
<gene>
    <name evidence="2" type="ordered locus">Desmer_0591</name>
</gene>
<evidence type="ECO:0008006" key="4">
    <source>
        <dbReference type="Google" id="ProtNLM"/>
    </source>
</evidence>
<dbReference type="HOGENOM" id="CLU_1037186_0_0_9"/>
<reference evidence="2 3" key="1">
    <citation type="journal article" date="2012" name="J. Bacteriol.">
        <title>Complete genome sequences of Desulfosporosinus orientis DSM765T, Desulfosporosinus youngiae DSM17734T, Desulfosporosinus meridiei DSM13257T, and Desulfosporosinus acidiphilus DSM22704T.</title>
        <authorList>
            <person name="Pester M."/>
            <person name="Brambilla E."/>
            <person name="Alazard D."/>
            <person name="Rattei T."/>
            <person name="Weinmaier T."/>
            <person name="Han J."/>
            <person name="Lucas S."/>
            <person name="Lapidus A."/>
            <person name="Cheng J.F."/>
            <person name="Goodwin L."/>
            <person name="Pitluck S."/>
            <person name="Peters L."/>
            <person name="Ovchinnikova G."/>
            <person name="Teshima H."/>
            <person name="Detter J.C."/>
            <person name="Han C.S."/>
            <person name="Tapia R."/>
            <person name="Land M.L."/>
            <person name="Hauser L."/>
            <person name="Kyrpides N.C."/>
            <person name="Ivanova N.N."/>
            <person name="Pagani I."/>
            <person name="Huntmann M."/>
            <person name="Wei C.L."/>
            <person name="Davenport K.W."/>
            <person name="Daligault H."/>
            <person name="Chain P.S."/>
            <person name="Chen A."/>
            <person name="Mavromatis K."/>
            <person name="Markowitz V."/>
            <person name="Szeto E."/>
            <person name="Mikhailova N."/>
            <person name="Pati A."/>
            <person name="Wagner M."/>
            <person name="Woyke T."/>
            <person name="Ollivier B."/>
            <person name="Klenk H.P."/>
            <person name="Spring S."/>
            <person name="Loy A."/>
        </authorList>
    </citation>
    <scope>NUCLEOTIDE SEQUENCE [LARGE SCALE GENOMIC DNA]</scope>
    <source>
        <strain evidence="3">ATCC BAA-275 / DSM 13257 / NCIMB 13706 / S10</strain>
    </source>
</reference>
<dbReference type="Proteomes" id="UP000005262">
    <property type="component" value="Chromosome"/>
</dbReference>
<keyword evidence="1" id="KW-0732">Signal</keyword>
<feature type="signal peptide" evidence="1">
    <location>
        <begin position="1"/>
        <end position="30"/>
    </location>
</feature>
<accession>J7IM10</accession>
<name>J7IM10_DESMD</name>
<evidence type="ECO:0000313" key="2">
    <source>
        <dbReference type="EMBL" id="AFQ42625.1"/>
    </source>
</evidence>
<dbReference type="AlphaFoldDB" id="J7IM10"/>
<protein>
    <recommendedName>
        <fullName evidence="4">DUF4430 domain-containing protein</fullName>
    </recommendedName>
</protein>
<evidence type="ECO:0000256" key="1">
    <source>
        <dbReference type="SAM" id="SignalP"/>
    </source>
</evidence>
<sequence>MFKTKQKILGLVMSMALGLTFFVAPAPAAAATDMLTLANSDHFTILGEVDDEVSNIQVVGLDGTTWMTEEIADPENIEWTTSDSSVVKFLDGTTEVATIDDTDTVKIKLLDEGRAYVTAHYDSMEISAYVVVETDGSATPSISGISVVVDAPGTANDFTATNQTVYLADLSWLTDDSKTLQKNSSALHALAMAGNTNYSDPDWAENNLTVFSGGSYVYGIGSDFASGTDGWQYHVVHSNSTTDVPAYAASVYELTSGDTVVWEYKGW</sequence>
<reference evidence="3" key="2">
    <citation type="submission" date="2012-08" db="EMBL/GenBank/DDBJ databases">
        <title>Finished genome of Desulfosporosinus meridiei DSM 13257.</title>
        <authorList>
            <person name="Huntemann M."/>
            <person name="Wei C.-L."/>
            <person name="Han J."/>
            <person name="Detter J.C."/>
            <person name="Han C."/>
            <person name="Davenport K."/>
            <person name="Daligault H."/>
            <person name="Erkkila T."/>
            <person name="Gu W."/>
            <person name="Munk A.C.C."/>
            <person name="Teshima H."/>
            <person name="Xu Y."/>
            <person name="Chain P."/>
            <person name="Tapia R."/>
            <person name="Chen A."/>
            <person name="Krypides N."/>
            <person name="Mavromatis K."/>
            <person name="Markowitz V."/>
            <person name="Szeto E."/>
            <person name="Ivanova N."/>
            <person name="Mikhailova N."/>
            <person name="Ovchinnikova G."/>
            <person name="Pagani I."/>
            <person name="Pati A."/>
            <person name="Goodwin L."/>
            <person name="Peters L."/>
            <person name="Pitluck S."/>
            <person name="Woyke T."/>
            <person name="Pester M."/>
            <person name="Spring S."/>
            <person name="Ollivier B."/>
            <person name="Rattei T."/>
            <person name="Klenk H.-P."/>
            <person name="Wagner M."/>
            <person name="Loy A."/>
        </authorList>
    </citation>
    <scope>NUCLEOTIDE SEQUENCE [LARGE SCALE GENOMIC DNA]</scope>
    <source>
        <strain evidence="3">ATCC BAA-275 / DSM 13257 / NCIMB 13706 / S10</strain>
    </source>
</reference>
<dbReference type="RefSeq" id="WP_014901547.1">
    <property type="nucleotide sequence ID" value="NC_018515.1"/>
</dbReference>
<organism evidence="2 3">
    <name type="scientific">Desulfosporosinus meridiei (strain ATCC BAA-275 / DSM 13257 / KCTC 12902 / NCIMB 13706 / S10)</name>
    <dbReference type="NCBI Taxonomy" id="768704"/>
    <lineage>
        <taxon>Bacteria</taxon>
        <taxon>Bacillati</taxon>
        <taxon>Bacillota</taxon>
        <taxon>Clostridia</taxon>
        <taxon>Eubacteriales</taxon>
        <taxon>Desulfitobacteriaceae</taxon>
        <taxon>Desulfosporosinus</taxon>
    </lineage>
</organism>